<proteinExistence type="predicted"/>
<dbReference type="OrthoDB" id="767964at2"/>
<dbReference type="KEGG" id="epo:Epro_0631"/>
<dbReference type="PANTHER" id="PTHR12203">
    <property type="entry name" value="KDEL LYS-ASP-GLU-LEU CONTAINING - RELATED"/>
    <property type="match status" value="1"/>
</dbReference>
<gene>
    <name evidence="3" type="primary">lpsA</name>
    <name evidence="3" type="ORF">Epro_0631</name>
</gene>
<protein>
    <submittedName>
        <fullName evidence="3">Lipopolysaccharide core biosynthesis protein LpsA</fullName>
    </submittedName>
</protein>
<dbReference type="Pfam" id="PF05686">
    <property type="entry name" value="Glyco_transf_90"/>
    <property type="match status" value="1"/>
</dbReference>
<dbReference type="AlphaFoldDB" id="A0A0G3WJG3"/>
<evidence type="ECO:0000313" key="3">
    <source>
        <dbReference type="EMBL" id="AKL98010.1"/>
    </source>
</evidence>
<dbReference type="EMBL" id="CP009498">
    <property type="protein sequence ID" value="AKL98010.1"/>
    <property type="molecule type" value="Genomic_DNA"/>
</dbReference>
<dbReference type="GO" id="GO:0016740">
    <property type="term" value="F:transferase activity"/>
    <property type="evidence" value="ECO:0007669"/>
    <property type="project" value="UniProtKB-KW"/>
</dbReference>
<dbReference type="PANTHER" id="PTHR12203:SF35">
    <property type="entry name" value="PROTEIN O-GLUCOSYLTRANSFERASE 1"/>
    <property type="match status" value="1"/>
</dbReference>
<evidence type="ECO:0000256" key="1">
    <source>
        <dbReference type="ARBA" id="ARBA00022679"/>
    </source>
</evidence>
<evidence type="ECO:0000259" key="2">
    <source>
        <dbReference type="SMART" id="SM00672"/>
    </source>
</evidence>
<dbReference type="Proteomes" id="UP000035337">
    <property type="component" value="Chromosome"/>
</dbReference>
<accession>A0A0G3WJG3</accession>
<dbReference type="InterPro" id="IPR006598">
    <property type="entry name" value="CAP10"/>
</dbReference>
<organism evidence="3 4">
    <name type="scientific">Endomicrobium proavitum</name>
    <dbReference type="NCBI Taxonomy" id="1408281"/>
    <lineage>
        <taxon>Bacteria</taxon>
        <taxon>Pseudomonadati</taxon>
        <taxon>Elusimicrobiota</taxon>
        <taxon>Endomicrobiia</taxon>
        <taxon>Endomicrobiales</taxon>
        <taxon>Endomicrobiaceae</taxon>
        <taxon>Endomicrobium</taxon>
    </lineage>
</organism>
<dbReference type="STRING" id="1408281.Epro_0631"/>
<sequence>MSLFGRYKYNNSKFVFYIKSVVRYLTPKFVCNIYYKRILARLDKYDREYIFDRVNYYNKLGVAKIDGNMKPLSKFKYTGQRNSAYFFDSYEYTRYFQKNLKMAFSFGDVNWNVETPAITKSRPLDDGNINNVLLNLDKSHHFVFVKDKKKFEAKKNMLVGRCAVWQANRAIFYEKYFGHPMCDLGKVNVSDLHPEWLVKRMTYDEHMDYKFILCLEGNDVASNLKWVMSSNSIAVMPKPKYETWYMEGRLIANVHYIEIKQDYSDLQERLEYYMRNTSEAIKIVENAHQWVKQFKDKKREDLISVLVLEKYFKQTGQLS</sequence>
<reference evidence="3 4" key="1">
    <citation type="submission" date="2014-09" db="EMBL/GenBank/DDBJ databases">
        <title>Complete genome sequence of Endomicrobium proavitum.</title>
        <authorList>
            <person name="Zheng H."/>
        </authorList>
    </citation>
    <scope>NUCLEOTIDE SEQUENCE [LARGE SCALE GENOMIC DNA]</scope>
    <source>
        <strain evidence="3 4">Rsa215</strain>
    </source>
</reference>
<dbReference type="PATRIC" id="fig|1408281.3.peg.646"/>
<keyword evidence="4" id="KW-1185">Reference proteome</keyword>
<keyword evidence="1" id="KW-0808">Transferase</keyword>
<evidence type="ECO:0000313" key="4">
    <source>
        <dbReference type="Proteomes" id="UP000035337"/>
    </source>
</evidence>
<name>A0A0G3WJG3_9BACT</name>
<feature type="domain" description="Glycosyl transferase CAP10" evidence="2">
    <location>
        <begin position="46"/>
        <end position="312"/>
    </location>
</feature>
<dbReference type="SMART" id="SM00672">
    <property type="entry name" value="CAP10"/>
    <property type="match status" value="1"/>
</dbReference>
<dbReference type="InterPro" id="IPR051091">
    <property type="entry name" value="O-Glucosyltr/Glycosyltrsf_90"/>
</dbReference>